<feature type="domain" description="VWFA" evidence="7">
    <location>
        <begin position="34"/>
        <end position="208"/>
    </location>
</feature>
<comment type="similarity">
    <text evidence="2">Belongs to the fibril-associated collagens with interrupted helices (FACIT) family.</text>
</comment>
<dbReference type="Proteomes" id="UP000694844">
    <property type="component" value="Chromosome 4"/>
</dbReference>
<dbReference type="GeneID" id="111128370"/>
<dbReference type="PANTHER" id="PTHR24020:SF20">
    <property type="entry name" value="PH DOMAIN-CONTAINING PROTEIN"/>
    <property type="match status" value="1"/>
</dbReference>
<keyword evidence="4" id="KW-0812">Transmembrane</keyword>
<feature type="transmembrane region" description="Helical" evidence="4">
    <location>
        <begin position="749"/>
        <end position="774"/>
    </location>
</feature>
<evidence type="ECO:0000256" key="1">
    <source>
        <dbReference type="ARBA" id="ARBA00023278"/>
    </source>
</evidence>
<name>A0A8B8DPF5_CRAVI</name>
<dbReference type="CDD" id="cd01450">
    <property type="entry name" value="vWFA_subfamily_ECM"/>
    <property type="match status" value="1"/>
</dbReference>
<proteinExistence type="inferred from homology"/>
<dbReference type="InterPro" id="IPR050525">
    <property type="entry name" value="ECM_Assembly_Org"/>
</dbReference>
<feature type="region of interest" description="Disordered" evidence="3">
    <location>
        <begin position="493"/>
        <end position="562"/>
    </location>
</feature>
<dbReference type="SUPFAM" id="SSF49899">
    <property type="entry name" value="Concanavalin A-like lectins/glucanases"/>
    <property type="match status" value="1"/>
</dbReference>
<keyword evidence="8" id="KW-1185">Reference proteome</keyword>
<evidence type="ECO:0000256" key="4">
    <source>
        <dbReference type="SAM" id="Phobius"/>
    </source>
</evidence>
<dbReference type="AlphaFoldDB" id="A0A8B8DPF5"/>
<evidence type="ECO:0000256" key="3">
    <source>
        <dbReference type="SAM" id="MobiDB-lite"/>
    </source>
</evidence>
<dbReference type="Pfam" id="PF00629">
    <property type="entry name" value="MAM"/>
    <property type="match status" value="1"/>
</dbReference>
<dbReference type="InterPro" id="IPR000998">
    <property type="entry name" value="MAM_dom"/>
</dbReference>
<reference evidence="9" key="1">
    <citation type="submission" date="2025-08" db="UniProtKB">
        <authorList>
            <consortium name="RefSeq"/>
        </authorList>
    </citation>
    <scope>IDENTIFICATION</scope>
    <source>
        <tissue evidence="9">Whole sample</tissue>
    </source>
</reference>
<dbReference type="InterPro" id="IPR002035">
    <property type="entry name" value="VWF_A"/>
</dbReference>
<evidence type="ECO:0000313" key="8">
    <source>
        <dbReference type="Proteomes" id="UP000694844"/>
    </source>
</evidence>
<dbReference type="Gene3D" id="3.40.50.410">
    <property type="entry name" value="von Willebrand factor, type A domain"/>
    <property type="match status" value="1"/>
</dbReference>
<dbReference type="KEGG" id="cvn:111128370"/>
<evidence type="ECO:0000256" key="5">
    <source>
        <dbReference type="SAM" id="SignalP"/>
    </source>
</evidence>
<dbReference type="CDD" id="cd06263">
    <property type="entry name" value="MAM"/>
    <property type="match status" value="1"/>
</dbReference>
<evidence type="ECO:0000259" key="6">
    <source>
        <dbReference type="PROSITE" id="PS50060"/>
    </source>
</evidence>
<dbReference type="PROSITE" id="PS50060">
    <property type="entry name" value="MAM_2"/>
    <property type="match status" value="1"/>
</dbReference>
<keyword evidence="1" id="KW-0379">Hydroxylation</keyword>
<dbReference type="InterPro" id="IPR036465">
    <property type="entry name" value="vWFA_dom_sf"/>
</dbReference>
<dbReference type="PANTHER" id="PTHR24020">
    <property type="entry name" value="COLLAGEN ALPHA"/>
    <property type="match status" value="1"/>
</dbReference>
<keyword evidence="4" id="KW-1133">Transmembrane helix</keyword>
<protein>
    <submittedName>
        <fullName evidence="9">Mucin-6-like</fullName>
    </submittedName>
</protein>
<dbReference type="PRINTS" id="PR00453">
    <property type="entry name" value="VWFADOMAIN"/>
</dbReference>
<organism evidence="8 9">
    <name type="scientific">Crassostrea virginica</name>
    <name type="common">Eastern oyster</name>
    <dbReference type="NCBI Taxonomy" id="6565"/>
    <lineage>
        <taxon>Eukaryota</taxon>
        <taxon>Metazoa</taxon>
        <taxon>Spiralia</taxon>
        <taxon>Lophotrochozoa</taxon>
        <taxon>Mollusca</taxon>
        <taxon>Bivalvia</taxon>
        <taxon>Autobranchia</taxon>
        <taxon>Pteriomorphia</taxon>
        <taxon>Ostreida</taxon>
        <taxon>Ostreoidea</taxon>
        <taxon>Ostreidae</taxon>
        <taxon>Crassostrea</taxon>
    </lineage>
</organism>
<sequence>MGAKMWHMVILPSLILVLSTALTTAQDCTPKPTDIVFVLDESDSVGDAHFKIQNEFVAKFVDRFNIGKDTTQVAVMTFSSDVVVEFYLNEHHDKTELIDHIKHINYSHVGLTLTHKALSSVRTDVLTTAKGMRPDALPVVIVMTDGRSLSKFLTGKEAKKLHEMNVTVFAIGITKEIREDELYELATDPKNVILVQDFDALMSVRKQTVNVVCDGVNKKVYGSNYSPTTPTTTVQVSLDIYSNFTCDFEDEYLCGFSFQLPNSNQSWVIGNATSVPGIDMHLGNTFQNISGQFPFVDGRTIEPNNSAIIFTPMINFHETSAICLQFYFQMFGNDTKTLKVYTTNSSTHNSLMVSDLTLIWAETTNDTLGWKMAEVRNITNTNSFERVVFEALNITEENGIAIDDISLWYCPDRIGNPSEQVPAETTNTAPRTTTKATTIQMSQTATIPYSSSENLYWTDSSSNIPPQIMTKVAPKEITSTTSTTETLTTTITKTTTPTTTRKTTTPTTTMKTTMPTTTTTKTTTPTTTTKTTMPTTTTTKTTTLTTTTKTTTPTTTTTKTTTPTTTIMKTEKMSPTTASSYSSTDSGYLIDSSPMSATFSTDVLKSYPFTNPPVKPPTSLSLISHTRQQIQHKTSKTIIASSTQGPNLMTILRTTKIHVPRTTMRDNRTPTKDKNVHVSTLRSTLVFSTRRPTNGRTSEKTTTRTTKVVEKLTSEPFSHLQTHSPRNSSVSKFDNLSNFKQTRYLLPGYFQYIEIALIAVTAIVAIGLLGCCCFKFCAAKRSEDDDEEETENNKPAEKENSDKNSRPILKSGSWIKGLQF</sequence>
<dbReference type="OrthoDB" id="6132182at2759"/>
<feature type="signal peptide" evidence="5">
    <location>
        <begin position="1"/>
        <end position="25"/>
    </location>
</feature>
<evidence type="ECO:0000259" key="7">
    <source>
        <dbReference type="PROSITE" id="PS50234"/>
    </source>
</evidence>
<evidence type="ECO:0000313" key="9">
    <source>
        <dbReference type="RefSeq" id="XP_022329665.1"/>
    </source>
</evidence>
<evidence type="ECO:0000256" key="2">
    <source>
        <dbReference type="ARBA" id="ARBA00049648"/>
    </source>
</evidence>
<dbReference type="SUPFAM" id="SSF53300">
    <property type="entry name" value="vWA-like"/>
    <property type="match status" value="1"/>
</dbReference>
<dbReference type="SMART" id="SM00137">
    <property type="entry name" value="MAM"/>
    <property type="match status" value="1"/>
</dbReference>
<dbReference type="SMART" id="SM00327">
    <property type="entry name" value="VWA"/>
    <property type="match status" value="1"/>
</dbReference>
<feature type="domain" description="MAM" evidence="6">
    <location>
        <begin position="244"/>
        <end position="412"/>
    </location>
</feature>
<dbReference type="Pfam" id="PF00092">
    <property type="entry name" value="VWA"/>
    <property type="match status" value="1"/>
</dbReference>
<feature type="chain" id="PRO_5034372293" evidence="5">
    <location>
        <begin position="26"/>
        <end position="820"/>
    </location>
</feature>
<dbReference type="RefSeq" id="XP_022329665.1">
    <property type="nucleotide sequence ID" value="XM_022473957.1"/>
</dbReference>
<dbReference type="PROSITE" id="PS50234">
    <property type="entry name" value="VWFA"/>
    <property type="match status" value="1"/>
</dbReference>
<accession>A0A8B8DPF5</accession>
<keyword evidence="5" id="KW-0732">Signal</keyword>
<dbReference type="GO" id="GO:0016020">
    <property type="term" value="C:membrane"/>
    <property type="evidence" value="ECO:0007669"/>
    <property type="project" value="InterPro"/>
</dbReference>
<feature type="region of interest" description="Disordered" evidence="3">
    <location>
        <begin position="782"/>
        <end position="820"/>
    </location>
</feature>
<feature type="compositionally biased region" description="Basic and acidic residues" evidence="3">
    <location>
        <begin position="791"/>
        <end position="805"/>
    </location>
</feature>
<dbReference type="InterPro" id="IPR013320">
    <property type="entry name" value="ConA-like_dom_sf"/>
</dbReference>
<dbReference type="Gene3D" id="2.60.120.200">
    <property type="match status" value="1"/>
</dbReference>
<keyword evidence="4" id="KW-0472">Membrane</keyword>
<gene>
    <name evidence="9" type="primary">LOC111128370</name>
</gene>